<organism evidence="3 4">
    <name type="scientific">Pseudomonas antarctica</name>
    <dbReference type="NCBI Taxonomy" id="219572"/>
    <lineage>
        <taxon>Bacteria</taxon>
        <taxon>Pseudomonadati</taxon>
        <taxon>Pseudomonadota</taxon>
        <taxon>Gammaproteobacteria</taxon>
        <taxon>Pseudomonadales</taxon>
        <taxon>Pseudomonadaceae</taxon>
        <taxon>Pseudomonas</taxon>
    </lineage>
</organism>
<dbReference type="Proteomes" id="UP000182470">
    <property type="component" value="Chromosome I"/>
</dbReference>
<name>A0A1H0AP44_9PSED</name>
<dbReference type="EMBL" id="LT629704">
    <property type="protein sequence ID" value="SDN35332.1"/>
    <property type="molecule type" value="Genomic_DNA"/>
</dbReference>
<accession>A0A1H0AP44</accession>
<dbReference type="Proteomes" id="UP000748067">
    <property type="component" value="Unassembled WGS sequence"/>
</dbReference>
<dbReference type="EMBL" id="JXDI01000002">
    <property type="protein sequence ID" value="KAF2407426.1"/>
    <property type="molecule type" value="Genomic_DNA"/>
</dbReference>
<evidence type="ECO:0000313" key="2">
    <source>
        <dbReference type="EMBL" id="KAF2407426.1"/>
    </source>
</evidence>
<feature type="compositionally biased region" description="Polar residues" evidence="1">
    <location>
        <begin position="17"/>
        <end position="26"/>
    </location>
</feature>
<dbReference type="RefSeq" id="WP_083358467.1">
    <property type="nucleotide sequence ID" value="NZ_JXDI01000002.1"/>
</dbReference>
<proteinExistence type="predicted"/>
<evidence type="ECO:0000313" key="4">
    <source>
        <dbReference type="Proteomes" id="UP000182470"/>
    </source>
</evidence>
<protein>
    <submittedName>
        <fullName evidence="3">Uncharacterized protein</fullName>
    </submittedName>
</protein>
<sequence>MNNISSPIPTQPRVLLPQTSTSTHPPTRQKREASESTAVSRIEGDREIAINYGSALLGVANQQTNVKVYPVPSHSTFGQWWTQLRNAFQLAEVRRWIEDTGINAQSIKLNAQSGQLSFTLKHHLDPKQVLLTVGLDDSRWAAISGPILEAGRVIAGGNADTVFAPPTSIINEPVPYEIVGLFYKERLDLTEPALRERVKELAAHKGFAALDPTADSSLIASRSEDALNNQKAFMGDINNRETAAYELKNLASDVANGFTNYDQIQEKLQQTIQLSPDSTYPPSNADKSNKVSLLHYLQDHGWDIPTRHEQLVNLANALSTATPKAPINGNLGGALNWPTPLDQGSQAQLRADIQTGKFGDSSLSPFTNVLDYLLGNRPLAAEEQRNPRLLIDKLINSPKGKALGGAIQAAFAARLVKGTASDWLLAALSVGSKASAADATTVEGYRLVSAANTGKTASAVVKELTDKRVSNGNFSSPEVAAVHTHLMLASRAPAFLVKDIPDQVVVGTHSWVSFTTAVARIEAKAPGATATMSYTQVMLHASIAPITAEEREVEYAAQNEAIKEWAVANGMHTSTDAAMNDARKAFDTQLSELREAAETQIGEMPTIQSVTQEPLKTALPGMDPALFDKKCITLQPSNRHFPGPYSIRDLYIDGRALLGVPDSADNWGNAGRSFVKVLTLGQVNIAQDGIPAQWFSSSAAININVVLANLKKLVPPKDAFDKAFSNYATAVTKTTSAQLKHLISKQPLEDRQNLEFGKLTIRREIDYDRPDLPLRVAEGVLLLETERNGNVMTYEVNRLTGTVTRRPDKTYQEYPPRDGNVYSTRGKKYDLIKPKGQHALDVTDERKGAPGTPYSFGSARTHYIVDAMIEDMDLPAVQTYAKGATTFETEVPTYKIVQDVALGLIPFWSAIQNFKAGAIGDGIVDLAFDIFGFAVGIGSAVAKGAKAIASTSSVLSKIAKTGTIIGRAAVGALNPLDGIDDLGRGVLKLGRKGIGATYRGVKHLRGSHRSVNLLELAKKPNIAEGTYKTANGAAQTTTLAQFDPTTRQWYDYDPRTQEAYGKPLDTFVAVHSSAPHGGEIKGLTDSWLGRVIGSVVAPAADNPHFRRDYLKAITNAKAEDNAAYIAGLNTGKPEAIYGYSTALTIDDLKRLAVAERRTPTQLGSLAKRIEELRVLPERLTTARQTAKIVNADDYQYGYKSGKPEHIPGFSNNLTNNQIAELAIARGRTPEETGHLIGYIEKRRIEISRQNYAVFSADMTAVGGKVQSLPQGFYLSQVSLLSDGECAALSNAYALAAKYGKEDALIKNLHIAMTDILSPQEIAELRKTNPAKATLEQTKATKITTVREQLNKLQNVLGTAFHHGMQERQVAHTTIISELAQAGKAGRSKTLLINGPGHGITAGYDARTKGWFYFDPNFGKATFTTDTAMSAALDSALNSGRTQRLMPHYVGNPPGAPEYKISVFDESNLDATIKSLNIDMHSLFRTAL</sequence>
<evidence type="ECO:0000313" key="5">
    <source>
        <dbReference type="Proteomes" id="UP000748067"/>
    </source>
</evidence>
<evidence type="ECO:0000313" key="3">
    <source>
        <dbReference type="EMBL" id="SDN35332.1"/>
    </source>
</evidence>
<reference evidence="3 4" key="2">
    <citation type="submission" date="2016-10" db="EMBL/GenBank/DDBJ databases">
        <authorList>
            <person name="de Groot N.N."/>
        </authorList>
    </citation>
    <scope>NUCLEOTIDE SEQUENCE [LARGE SCALE GENOMIC DNA]</scope>
    <source>
        <strain evidence="3 4">BS2772</strain>
    </source>
</reference>
<reference evidence="2 5" key="1">
    <citation type="submission" date="2015-01" db="EMBL/GenBank/DDBJ databases">
        <title>Genome Sequence of Pseudomonas antarctica CMS 35.</title>
        <authorList>
            <person name="Voget S."/>
            <person name="Chow J."/>
            <person name="Daniel R."/>
            <person name="Streit W."/>
        </authorList>
    </citation>
    <scope>NUCLEOTIDE SEQUENCE [LARGE SCALE GENOMIC DNA]</scope>
    <source>
        <strain evidence="2 5">CMS 35</strain>
    </source>
</reference>
<dbReference type="CDD" id="cd20495">
    <property type="entry name" value="C58_PaToxP-like"/>
    <property type="match status" value="1"/>
</dbReference>
<feature type="region of interest" description="Disordered" evidence="1">
    <location>
        <begin position="1"/>
        <end position="40"/>
    </location>
</feature>
<dbReference type="OrthoDB" id="6637778at2"/>
<keyword evidence="5" id="KW-1185">Reference proteome</keyword>
<gene>
    <name evidence="2" type="ORF">PSAN_43550</name>
    <name evidence="3" type="ORF">SAMN04490179_3808</name>
</gene>
<evidence type="ECO:0000256" key="1">
    <source>
        <dbReference type="SAM" id="MobiDB-lite"/>
    </source>
</evidence>